<dbReference type="InterPro" id="IPR004143">
    <property type="entry name" value="BPL_LPL_catalytic"/>
</dbReference>
<name>A0A7I7P8K0_9MYCO</name>
<dbReference type="PANTHER" id="PTHR12835">
    <property type="entry name" value="BIOTIN PROTEIN LIGASE"/>
    <property type="match status" value="1"/>
</dbReference>
<dbReference type="Pfam" id="PF03099">
    <property type="entry name" value="BPL_LplA_LipB"/>
    <property type="match status" value="1"/>
</dbReference>
<keyword evidence="2" id="KW-0092">Biotin</keyword>
<dbReference type="AlphaFoldDB" id="A0A7I7P8K0"/>
<dbReference type="Gene3D" id="3.30.930.10">
    <property type="entry name" value="Bira Bifunctional Protein, Domain 2"/>
    <property type="match status" value="1"/>
</dbReference>
<dbReference type="InterPro" id="IPR004408">
    <property type="entry name" value="Biotin_CoA_COase_ligase"/>
</dbReference>
<sequence length="303" mass="31146">MVCSAAGSAVWSVTLVMGSDGIGRRPDGVLGWVVMATDELRAPLDAAALRAELIGTGLGWRRLDVVEQTGSTNADLLAQATSGTDVAGAVLIAEHQTAGRGRHGRDWSATPRAQITMSVGVSIVDVPTAGWGWLPLATGVAVVDTVAPLLEGVRVGLKWPNDVLAGPPDSPGKLAGILAEVAKPVVVIGLGLNVFQAPDGIVGATSLLDLGVPAPDRTRLVCGLLSELGRRIVAWRAARGADWALAADYRARSLTIGNRVRAHLPGGKEVVGLASAVDDQGRLCIETGGQTVVVSAGDVVHLR</sequence>
<dbReference type="GO" id="GO:0004077">
    <property type="term" value="F:biotin--[biotin carboxyl-carrier protein] ligase activity"/>
    <property type="evidence" value="ECO:0007669"/>
    <property type="project" value="UniProtKB-EC"/>
</dbReference>
<dbReference type="NCBIfam" id="TIGR00121">
    <property type="entry name" value="birA_ligase"/>
    <property type="match status" value="1"/>
</dbReference>
<dbReference type="EC" id="6.3.4.15" evidence="3"/>
<evidence type="ECO:0000259" key="4">
    <source>
        <dbReference type="Pfam" id="PF02237"/>
    </source>
</evidence>
<protein>
    <recommendedName>
        <fullName evidence="3">biotin--[biotin carboxyl-carrier protein] ligase</fullName>
        <ecNumber evidence="3">6.3.4.15</ecNumber>
    </recommendedName>
</protein>
<dbReference type="Gene3D" id="2.30.30.100">
    <property type="match status" value="1"/>
</dbReference>
<dbReference type="EMBL" id="AP022582">
    <property type="protein sequence ID" value="BBY04592.1"/>
    <property type="molecule type" value="Genomic_DNA"/>
</dbReference>
<evidence type="ECO:0000256" key="1">
    <source>
        <dbReference type="ARBA" id="ARBA00022598"/>
    </source>
</evidence>
<dbReference type="InterPro" id="IPR045864">
    <property type="entry name" value="aa-tRNA-synth_II/BPL/LPL"/>
</dbReference>
<proteinExistence type="predicted"/>
<accession>A0A7I7P8K0</accession>
<evidence type="ECO:0000259" key="5">
    <source>
        <dbReference type="Pfam" id="PF03099"/>
    </source>
</evidence>
<feature type="domain" description="Biotin protein ligase C-terminal" evidence="4">
    <location>
        <begin position="255"/>
        <end position="301"/>
    </location>
</feature>
<dbReference type="Pfam" id="PF02237">
    <property type="entry name" value="BPL_C"/>
    <property type="match status" value="1"/>
</dbReference>
<organism evidence="6 7">
    <name type="scientific">Mycobacterium seoulense</name>
    <dbReference type="NCBI Taxonomy" id="386911"/>
    <lineage>
        <taxon>Bacteria</taxon>
        <taxon>Bacillati</taxon>
        <taxon>Actinomycetota</taxon>
        <taxon>Actinomycetes</taxon>
        <taxon>Mycobacteriales</taxon>
        <taxon>Mycobacteriaceae</taxon>
        <taxon>Mycobacterium</taxon>
    </lineage>
</organism>
<evidence type="ECO:0000313" key="6">
    <source>
        <dbReference type="EMBL" id="BBY04592.1"/>
    </source>
</evidence>
<dbReference type="CDD" id="cd16442">
    <property type="entry name" value="BPL"/>
    <property type="match status" value="1"/>
</dbReference>
<keyword evidence="7" id="KW-1185">Reference proteome</keyword>
<reference evidence="6 7" key="1">
    <citation type="journal article" date="2019" name="Emerg. Microbes Infect.">
        <title>Comprehensive subspecies identification of 175 nontuberculous mycobacteria species based on 7547 genomic profiles.</title>
        <authorList>
            <person name="Matsumoto Y."/>
            <person name="Kinjo T."/>
            <person name="Motooka D."/>
            <person name="Nabeya D."/>
            <person name="Jung N."/>
            <person name="Uechi K."/>
            <person name="Horii T."/>
            <person name="Iida T."/>
            <person name="Fujita J."/>
            <person name="Nakamura S."/>
        </authorList>
    </citation>
    <scope>NUCLEOTIDE SEQUENCE [LARGE SCALE GENOMIC DNA]</scope>
    <source>
        <strain evidence="6 7">JCM 16018</strain>
    </source>
</reference>
<dbReference type="SUPFAM" id="SSF55681">
    <property type="entry name" value="Class II aaRS and biotin synthetases"/>
    <property type="match status" value="1"/>
</dbReference>
<dbReference type="PANTHER" id="PTHR12835:SF5">
    <property type="entry name" value="BIOTIN--PROTEIN LIGASE"/>
    <property type="match status" value="1"/>
</dbReference>
<dbReference type="GO" id="GO:0005737">
    <property type="term" value="C:cytoplasm"/>
    <property type="evidence" value="ECO:0007669"/>
    <property type="project" value="TreeGrafter"/>
</dbReference>
<dbReference type="InterPro" id="IPR003142">
    <property type="entry name" value="BPL_C"/>
</dbReference>
<evidence type="ECO:0000256" key="2">
    <source>
        <dbReference type="ARBA" id="ARBA00023267"/>
    </source>
</evidence>
<gene>
    <name evidence="6" type="primary">birA</name>
    <name evidence="6" type="ORF">MSEO_50910</name>
</gene>
<feature type="domain" description="BPL/LPL catalytic" evidence="5">
    <location>
        <begin position="69"/>
        <end position="193"/>
    </location>
</feature>
<dbReference type="KEGG" id="mseo:MSEO_50910"/>
<evidence type="ECO:0000256" key="3">
    <source>
        <dbReference type="ARBA" id="ARBA00024227"/>
    </source>
</evidence>
<keyword evidence="1 6" id="KW-0436">Ligase</keyword>
<evidence type="ECO:0000313" key="7">
    <source>
        <dbReference type="Proteomes" id="UP000466632"/>
    </source>
</evidence>
<dbReference type="Proteomes" id="UP000466632">
    <property type="component" value="Chromosome"/>
</dbReference>